<sequence>MSIHLHHVGLFEPEGILARNPSSTSISTKKGEEIHGLLARALASYGCAGVAYEGCVLVVRCWRIGMVAGGVVRFLAAARGESPRVLEF</sequence>
<evidence type="ECO:0000313" key="2">
    <source>
        <dbReference type="Proteomes" id="UP000323597"/>
    </source>
</evidence>
<reference evidence="1 2" key="1">
    <citation type="submission" date="2019-07" db="EMBL/GenBank/DDBJ databases">
        <title>WGS assembly of Gossypium mustelinum.</title>
        <authorList>
            <person name="Chen Z.J."/>
            <person name="Sreedasyam A."/>
            <person name="Ando A."/>
            <person name="Song Q."/>
            <person name="De L."/>
            <person name="Hulse-Kemp A."/>
            <person name="Ding M."/>
            <person name="Ye W."/>
            <person name="Kirkbride R."/>
            <person name="Jenkins J."/>
            <person name="Plott C."/>
            <person name="Lovell J."/>
            <person name="Lin Y.-M."/>
            <person name="Vaughn R."/>
            <person name="Liu B."/>
            <person name="Li W."/>
            <person name="Simpson S."/>
            <person name="Scheffler B."/>
            <person name="Saski C."/>
            <person name="Grover C."/>
            <person name="Hu G."/>
            <person name="Conover J."/>
            <person name="Carlson J."/>
            <person name="Shu S."/>
            <person name="Boston L."/>
            <person name="Williams M."/>
            <person name="Peterson D."/>
            <person name="Mcgee K."/>
            <person name="Jones D."/>
            <person name="Wendel J."/>
            <person name="Stelly D."/>
            <person name="Grimwood J."/>
            <person name="Schmutz J."/>
        </authorList>
    </citation>
    <scope>NUCLEOTIDE SEQUENCE [LARGE SCALE GENOMIC DNA]</scope>
    <source>
        <strain evidence="1">1408120.09</strain>
    </source>
</reference>
<dbReference type="AlphaFoldDB" id="A0A5D3A906"/>
<accession>A0A5D3A906</accession>
<dbReference type="Proteomes" id="UP000323597">
    <property type="component" value="Chromosome A02"/>
</dbReference>
<keyword evidence="2" id="KW-1185">Reference proteome</keyword>
<name>A0A5D3A906_GOSMU</name>
<evidence type="ECO:0000313" key="1">
    <source>
        <dbReference type="EMBL" id="TYJ46711.1"/>
    </source>
</evidence>
<protein>
    <submittedName>
        <fullName evidence="1">Uncharacterized protein</fullName>
    </submittedName>
</protein>
<organism evidence="1 2">
    <name type="scientific">Gossypium mustelinum</name>
    <name type="common">Cotton</name>
    <name type="synonym">Gossypium caicoense</name>
    <dbReference type="NCBI Taxonomy" id="34275"/>
    <lineage>
        <taxon>Eukaryota</taxon>
        <taxon>Viridiplantae</taxon>
        <taxon>Streptophyta</taxon>
        <taxon>Embryophyta</taxon>
        <taxon>Tracheophyta</taxon>
        <taxon>Spermatophyta</taxon>
        <taxon>Magnoliopsida</taxon>
        <taxon>eudicotyledons</taxon>
        <taxon>Gunneridae</taxon>
        <taxon>Pentapetalae</taxon>
        <taxon>rosids</taxon>
        <taxon>malvids</taxon>
        <taxon>Malvales</taxon>
        <taxon>Malvaceae</taxon>
        <taxon>Malvoideae</taxon>
        <taxon>Gossypium</taxon>
    </lineage>
</organism>
<gene>
    <name evidence="1" type="ORF">E1A91_A02G137400v1</name>
</gene>
<dbReference type="EMBL" id="CM017637">
    <property type="protein sequence ID" value="TYJ46711.1"/>
    <property type="molecule type" value="Genomic_DNA"/>
</dbReference>
<proteinExistence type="predicted"/>